<accession>A0A9W6HAY9</accession>
<reference evidence="1" key="2">
    <citation type="submission" date="2023-01" db="EMBL/GenBank/DDBJ databases">
        <authorList>
            <person name="Sun Q."/>
            <person name="Evtushenko L."/>
        </authorList>
    </citation>
    <scope>NUCLEOTIDE SEQUENCE</scope>
    <source>
        <strain evidence="1">VKM Ac-1401</strain>
    </source>
</reference>
<evidence type="ECO:0000313" key="2">
    <source>
        <dbReference type="Proteomes" id="UP001142372"/>
    </source>
</evidence>
<dbReference type="Gene3D" id="3.30.70.20">
    <property type="match status" value="1"/>
</dbReference>
<comment type="caution">
    <text evidence="1">The sequence shown here is derived from an EMBL/GenBank/DDBJ whole genome shotgun (WGS) entry which is preliminary data.</text>
</comment>
<organism evidence="1 2">
    <name type="scientific">Leifsonia poae</name>
    <dbReference type="NCBI Taxonomy" id="110933"/>
    <lineage>
        <taxon>Bacteria</taxon>
        <taxon>Bacillati</taxon>
        <taxon>Actinomycetota</taxon>
        <taxon>Actinomycetes</taxon>
        <taxon>Micrococcales</taxon>
        <taxon>Microbacteriaceae</taxon>
        <taxon>Leifsonia</taxon>
    </lineage>
</organism>
<evidence type="ECO:0008006" key="3">
    <source>
        <dbReference type="Google" id="ProtNLM"/>
    </source>
</evidence>
<evidence type="ECO:0000313" key="1">
    <source>
        <dbReference type="EMBL" id="GLJ76508.1"/>
    </source>
</evidence>
<keyword evidence="2" id="KW-1185">Reference proteome</keyword>
<dbReference type="Proteomes" id="UP001142372">
    <property type="component" value="Unassembled WGS sequence"/>
</dbReference>
<dbReference type="EMBL" id="BSEN01000009">
    <property type="protein sequence ID" value="GLJ76508.1"/>
    <property type="molecule type" value="Genomic_DNA"/>
</dbReference>
<sequence>MSPQHTLHIDWTRCDGRGLCAEILEDAITRDDWGYPLSRRALSRTNIPIRSAEIDDAREAVRMCPVLALKLLRAD</sequence>
<gene>
    <name evidence="1" type="ORF">GCM10017584_20820</name>
</gene>
<proteinExistence type="predicted"/>
<dbReference type="AlphaFoldDB" id="A0A9W6HAY9"/>
<dbReference type="RefSeq" id="WP_271177176.1">
    <property type="nucleotide sequence ID" value="NZ_BAAAJO010000008.1"/>
</dbReference>
<protein>
    <recommendedName>
        <fullName evidence="3">Ferredoxin</fullName>
    </recommendedName>
</protein>
<dbReference type="Pfam" id="PF13459">
    <property type="entry name" value="Fer4_15"/>
    <property type="match status" value="1"/>
</dbReference>
<dbReference type="SUPFAM" id="SSF54862">
    <property type="entry name" value="4Fe-4S ferredoxins"/>
    <property type="match status" value="1"/>
</dbReference>
<name>A0A9W6HAY9_9MICO</name>
<reference evidence="1" key="1">
    <citation type="journal article" date="2014" name="Int. J. Syst. Evol. Microbiol.">
        <title>Complete genome sequence of Corynebacterium casei LMG S-19264T (=DSM 44701T), isolated from a smear-ripened cheese.</title>
        <authorList>
            <consortium name="US DOE Joint Genome Institute (JGI-PGF)"/>
            <person name="Walter F."/>
            <person name="Albersmeier A."/>
            <person name="Kalinowski J."/>
            <person name="Ruckert C."/>
        </authorList>
    </citation>
    <scope>NUCLEOTIDE SEQUENCE</scope>
    <source>
        <strain evidence="1">VKM Ac-1401</strain>
    </source>
</reference>